<evidence type="ECO:0000256" key="2">
    <source>
        <dbReference type="SAM" id="Phobius"/>
    </source>
</evidence>
<keyword evidence="2" id="KW-0812">Transmembrane</keyword>
<gene>
    <name evidence="3" type="ORF">P5G50_02835</name>
</gene>
<accession>A0ABT8KAL5</accession>
<keyword evidence="2" id="KW-1133">Transmembrane helix</keyword>
<protein>
    <submittedName>
        <fullName evidence="3">Uncharacterized protein</fullName>
    </submittedName>
</protein>
<feature type="transmembrane region" description="Helical" evidence="2">
    <location>
        <begin position="213"/>
        <end position="231"/>
    </location>
</feature>
<evidence type="ECO:0000313" key="3">
    <source>
        <dbReference type="EMBL" id="MDN4613379.1"/>
    </source>
</evidence>
<sequence length="957" mass="102959">MTDSETPGSATPGSPTPAAAGPHRILELRVHGIKNTPPAEMLGVPQSELRQTQGDENGGFWWAPRSPEPDPDDPPGTLDPAVPPPDVRREAYSWGLLARYGAGPLLFIGQFFVQLAWLLLLPFGLANTAYWTRRIPDQHPGGEWRGGVGAGSLRIFALGLTLLYVCALGSISLDLGAQCLGPGAAAGAGPCPALPHAVTDFFTGPLAWRGRQLAVLSVVPIAGILLLYIVARRARTRYEAAIFDTTDQMRRGARPEGPVKPLSSEGFWQTSRVGSPTEWLHLGATFFLVALLLAWDRLFAVYGGSTDCAKLQTFVANGCALRAVEGGHWLFLLALLLGLAGLTVTIVLVGVFSDTEDSGDRPVARFLADKLRTRERSSLLLLWVGVLVYVLTLVGLAIDGDYGEGAGRGGAAPAFLGLVTAPSLILGVLVAIAISALSWRRGVPHALSIVIMAVAGTSFLIAVALGPTRLDEAARPARAAFFIIAAAAVVIELVLIALWPRLTRDPIPHRVEGWGGTGPGVIMLWALGAAMILSTLLVLGTQAWLGTGAPACGCVAPPAAALRPPIVYQNFGDVLPLIAIVLAVVAGVVFFLRTRWVPMLTTPPTRGGRRPIVSPVKQYPDGVVQRADTQDRLALKILRARRQAALFHRGEPILGLLAALLAVGFVAALAVSYTDVYRWIDSFVGPALGIIAIGVLVLIIENAITAKERPISVMWDLMCFLPRAGHPFAPPCYAERAVPELRDRVVDWLGHDLVPPAHLEPDEQLRWREEVQEQALRQERPYKVVVSAHSLGAVLAVACLFTLRPGDASRIANVGLLTYGTQLRVYFGRFFPELFGPQVLGTLPQLPPSLAQPDPWYTQVQTDQLGSPPEYPPSRATDPTLVELLTQPDNRGVAWFSLWRRTDYLGFPVNSNAPNAIDRGADEFGPPRYLIKVATHPDYPSSPQYAAALRELIERLG</sequence>
<feature type="transmembrane region" description="Helical" evidence="2">
    <location>
        <begin position="520"/>
        <end position="540"/>
    </location>
</feature>
<feature type="transmembrane region" description="Helical" evidence="2">
    <location>
        <begin position="379"/>
        <end position="398"/>
    </location>
</feature>
<feature type="transmembrane region" description="Helical" evidence="2">
    <location>
        <begin position="111"/>
        <end position="132"/>
    </location>
</feature>
<dbReference type="RefSeq" id="WP_301211537.1">
    <property type="nucleotide sequence ID" value="NZ_JAROCF010000001.1"/>
</dbReference>
<keyword evidence="2" id="KW-0472">Membrane</keyword>
<name>A0ABT8KAL5_9MICO</name>
<dbReference type="EMBL" id="JAROCF010000001">
    <property type="protein sequence ID" value="MDN4613379.1"/>
    <property type="molecule type" value="Genomic_DNA"/>
</dbReference>
<feature type="transmembrane region" description="Helical" evidence="2">
    <location>
        <begin position="784"/>
        <end position="803"/>
    </location>
</feature>
<feature type="transmembrane region" description="Helical" evidence="2">
    <location>
        <begin position="653"/>
        <end position="673"/>
    </location>
</feature>
<dbReference type="InterPro" id="IPR029058">
    <property type="entry name" value="AB_hydrolase_fold"/>
</dbReference>
<dbReference type="Proteomes" id="UP001174208">
    <property type="component" value="Unassembled WGS sequence"/>
</dbReference>
<evidence type="ECO:0000256" key="1">
    <source>
        <dbReference type="SAM" id="MobiDB-lite"/>
    </source>
</evidence>
<proteinExistence type="predicted"/>
<feature type="compositionally biased region" description="Low complexity" evidence="1">
    <location>
        <begin position="1"/>
        <end position="22"/>
    </location>
</feature>
<feature type="transmembrane region" description="Helical" evidence="2">
    <location>
        <begin position="679"/>
        <end position="700"/>
    </location>
</feature>
<feature type="transmembrane region" description="Helical" evidence="2">
    <location>
        <begin position="410"/>
        <end position="434"/>
    </location>
</feature>
<feature type="transmembrane region" description="Helical" evidence="2">
    <location>
        <begin position="479"/>
        <end position="499"/>
    </location>
</feature>
<evidence type="ECO:0000313" key="4">
    <source>
        <dbReference type="Proteomes" id="UP001174208"/>
    </source>
</evidence>
<feature type="region of interest" description="Disordered" evidence="1">
    <location>
        <begin position="1"/>
        <end position="84"/>
    </location>
</feature>
<organism evidence="3 4">
    <name type="scientific">Leifsonia williamsii</name>
    <dbReference type="NCBI Taxonomy" id="3035919"/>
    <lineage>
        <taxon>Bacteria</taxon>
        <taxon>Bacillati</taxon>
        <taxon>Actinomycetota</taxon>
        <taxon>Actinomycetes</taxon>
        <taxon>Micrococcales</taxon>
        <taxon>Microbacteriaceae</taxon>
        <taxon>Leifsonia</taxon>
    </lineage>
</organism>
<feature type="transmembrane region" description="Helical" evidence="2">
    <location>
        <begin position="446"/>
        <end position="467"/>
    </location>
</feature>
<feature type="transmembrane region" description="Helical" evidence="2">
    <location>
        <begin position="279"/>
        <end position="295"/>
    </location>
</feature>
<feature type="transmembrane region" description="Helical" evidence="2">
    <location>
        <begin position="329"/>
        <end position="352"/>
    </location>
</feature>
<keyword evidence="4" id="KW-1185">Reference proteome</keyword>
<reference evidence="3" key="1">
    <citation type="submission" date="2023-06" db="EMBL/GenBank/DDBJ databases">
        <title>MT1 and MT2 Draft Genomes of Novel Species.</title>
        <authorList>
            <person name="Venkateswaran K."/>
        </authorList>
    </citation>
    <scope>NUCLEOTIDE SEQUENCE</scope>
    <source>
        <strain evidence="3">F6_8S_P_1B</strain>
    </source>
</reference>
<feature type="transmembrane region" description="Helical" evidence="2">
    <location>
        <begin position="574"/>
        <end position="592"/>
    </location>
</feature>
<comment type="caution">
    <text evidence="3">The sequence shown here is derived from an EMBL/GenBank/DDBJ whole genome shotgun (WGS) entry which is preliminary data.</text>
</comment>
<dbReference type="SUPFAM" id="SSF53474">
    <property type="entry name" value="alpha/beta-Hydrolases"/>
    <property type="match status" value="1"/>
</dbReference>
<feature type="transmembrane region" description="Helical" evidence="2">
    <location>
        <begin position="153"/>
        <end position="173"/>
    </location>
</feature>